<feature type="domain" description="N-acetyltransferase" evidence="3">
    <location>
        <begin position="7"/>
        <end position="162"/>
    </location>
</feature>
<keyword evidence="1 4" id="KW-0808">Transferase</keyword>
<dbReference type="Gene3D" id="3.40.630.30">
    <property type="match status" value="1"/>
</dbReference>
<dbReference type="InterPro" id="IPR050832">
    <property type="entry name" value="Bact_Acetyltransf"/>
</dbReference>
<dbReference type="CDD" id="cd04301">
    <property type="entry name" value="NAT_SF"/>
    <property type="match status" value="1"/>
</dbReference>
<dbReference type="Proteomes" id="UP000429644">
    <property type="component" value="Unassembled WGS sequence"/>
</dbReference>
<evidence type="ECO:0000259" key="3">
    <source>
        <dbReference type="PROSITE" id="PS51186"/>
    </source>
</evidence>
<accession>A0A7J9UVB6</accession>
<keyword evidence="5" id="KW-1185">Reference proteome</keyword>
<sequence length="162" mass="17415">MPTFPAARIRPATVLDAPAIARAHLQAWRETYGDLVPAAVYAQREVEGPGRWEATLAAPGATMTWVAQRNDEVVGFATALAAGPSGVRPLQLSRLYVLAAEQVRRTGTHLLELAIGDAPCFLWVAEANTQAQGFYRSHGFEADGAREQVAAGGHLLALRMVR</sequence>
<evidence type="ECO:0000256" key="2">
    <source>
        <dbReference type="ARBA" id="ARBA00023315"/>
    </source>
</evidence>
<dbReference type="PROSITE" id="PS51186">
    <property type="entry name" value="GNAT"/>
    <property type="match status" value="1"/>
</dbReference>
<reference evidence="4 5" key="1">
    <citation type="submission" date="2019-10" db="EMBL/GenBank/DDBJ databases">
        <title>Georgenia wutianyii sp. nov. and Georgenia yuyongxinii sp. nov. isolated from plateau pika (Ochotona curzoniae) in the Qinghai-Tibet plateau of China.</title>
        <authorList>
            <person name="Tian Z."/>
        </authorList>
    </citation>
    <scope>NUCLEOTIDE SEQUENCE [LARGE SCALE GENOMIC DNA]</scope>
    <source>
        <strain evidence="4 5">JCM 15130</strain>
    </source>
</reference>
<dbReference type="RefSeq" id="WP_152230393.1">
    <property type="nucleotide sequence ID" value="NZ_BAAAOT010000018.1"/>
</dbReference>
<evidence type="ECO:0000256" key="1">
    <source>
        <dbReference type="ARBA" id="ARBA00022679"/>
    </source>
</evidence>
<dbReference type="SUPFAM" id="SSF55729">
    <property type="entry name" value="Acyl-CoA N-acyltransferases (Nat)"/>
    <property type="match status" value="1"/>
</dbReference>
<dbReference type="InterPro" id="IPR000182">
    <property type="entry name" value="GNAT_dom"/>
</dbReference>
<dbReference type="PANTHER" id="PTHR43877">
    <property type="entry name" value="AMINOALKYLPHOSPHONATE N-ACETYLTRANSFERASE-RELATED-RELATED"/>
    <property type="match status" value="1"/>
</dbReference>
<evidence type="ECO:0000313" key="4">
    <source>
        <dbReference type="EMBL" id="MPV87800.1"/>
    </source>
</evidence>
<name>A0A7J9UVB6_9MICO</name>
<organism evidence="4 5">
    <name type="scientific">Georgenia ruanii</name>
    <dbReference type="NCBI Taxonomy" id="348442"/>
    <lineage>
        <taxon>Bacteria</taxon>
        <taxon>Bacillati</taxon>
        <taxon>Actinomycetota</taxon>
        <taxon>Actinomycetes</taxon>
        <taxon>Micrococcales</taxon>
        <taxon>Bogoriellaceae</taxon>
        <taxon>Georgenia</taxon>
    </lineage>
</organism>
<dbReference type="EMBL" id="WHPD01000852">
    <property type="protein sequence ID" value="MPV87800.1"/>
    <property type="molecule type" value="Genomic_DNA"/>
</dbReference>
<proteinExistence type="predicted"/>
<dbReference type="Pfam" id="PF13508">
    <property type="entry name" value="Acetyltransf_7"/>
    <property type="match status" value="1"/>
</dbReference>
<dbReference type="InterPro" id="IPR016181">
    <property type="entry name" value="Acyl_CoA_acyltransferase"/>
</dbReference>
<gene>
    <name evidence="4" type="ORF">GB882_03910</name>
</gene>
<keyword evidence="2" id="KW-0012">Acyltransferase</keyword>
<dbReference type="GO" id="GO:0016747">
    <property type="term" value="F:acyltransferase activity, transferring groups other than amino-acyl groups"/>
    <property type="evidence" value="ECO:0007669"/>
    <property type="project" value="InterPro"/>
</dbReference>
<dbReference type="OrthoDB" id="5243635at2"/>
<comment type="caution">
    <text evidence="4">The sequence shown here is derived from an EMBL/GenBank/DDBJ whole genome shotgun (WGS) entry which is preliminary data.</text>
</comment>
<protein>
    <submittedName>
        <fullName evidence="4">GNAT family N-acetyltransferase</fullName>
    </submittedName>
</protein>
<evidence type="ECO:0000313" key="5">
    <source>
        <dbReference type="Proteomes" id="UP000429644"/>
    </source>
</evidence>
<dbReference type="AlphaFoldDB" id="A0A7J9UVB6"/>